<feature type="region of interest" description="Disordered" evidence="1">
    <location>
        <begin position="42"/>
        <end position="196"/>
    </location>
</feature>
<feature type="region of interest" description="Disordered" evidence="1">
    <location>
        <begin position="245"/>
        <end position="282"/>
    </location>
</feature>
<gene>
    <name evidence="2" type="ORF">OHC33_008101</name>
</gene>
<keyword evidence="3" id="KW-1185">Reference proteome</keyword>
<feature type="compositionally biased region" description="Basic and acidic residues" evidence="1">
    <location>
        <begin position="137"/>
        <end position="146"/>
    </location>
</feature>
<comment type="caution">
    <text evidence="2">The sequence shown here is derived from an EMBL/GenBank/DDBJ whole genome shotgun (WGS) entry which is preliminary data.</text>
</comment>
<feature type="compositionally biased region" description="Low complexity" evidence="1">
    <location>
        <begin position="118"/>
        <end position="134"/>
    </location>
</feature>
<name>A0AAN8I3U8_9EURO</name>
<feature type="compositionally biased region" description="Pro residues" evidence="1">
    <location>
        <begin position="246"/>
        <end position="266"/>
    </location>
</feature>
<sequence length="296" mass="32946">MPVVLSNEGWVKVPAPPPRKSAKPVNPVNAFRGPLAYITGRPEFKEPVKKQSIKQLLIEAAPPPPPAQKPSRSSKPRDRVTSAPVPTKSRHRAPTEIFEEVDEEIISPQVRPDDSASRRSASPAASRHTRAAPSVRSRREPARSVYDDDQDGHRHSRSKRHVSSQPVYYDDEPRHHRSERSYQRERSRDRYRPDPYMHNYSTPHLPQIQPIVIYSTPPQQHMGCGGHHGCHSQAQYQQQYYAPSPMVQPAPAPAALPAPSPAPRPAPSVVSSGSSGSKASKAMSYKWYTATQPLAL</sequence>
<feature type="compositionally biased region" description="Low complexity" evidence="1">
    <location>
        <begin position="267"/>
        <end position="282"/>
    </location>
</feature>
<protein>
    <submittedName>
        <fullName evidence="2">Uncharacterized protein</fullName>
    </submittedName>
</protein>
<dbReference type="Proteomes" id="UP001316803">
    <property type="component" value="Unassembled WGS sequence"/>
</dbReference>
<proteinExistence type="predicted"/>
<accession>A0AAN8I3U8</accession>
<reference evidence="2 3" key="1">
    <citation type="submission" date="2022-12" db="EMBL/GenBank/DDBJ databases">
        <title>Genomic features and morphological characterization of a novel Knufia sp. strain isolated from spacecraft assembly facility.</title>
        <authorList>
            <person name="Teixeira M."/>
            <person name="Chander A.M."/>
            <person name="Stajich J.E."/>
            <person name="Venkateswaran K."/>
        </authorList>
    </citation>
    <scope>NUCLEOTIDE SEQUENCE [LARGE SCALE GENOMIC DNA]</scope>
    <source>
        <strain evidence="2 3">FJI-L2-BK-P2</strain>
    </source>
</reference>
<evidence type="ECO:0000313" key="2">
    <source>
        <dbReference type="EMBL" id="KAK5950719.1"/>
    </source>
</evidence>
<feature type="compositionally biased region" description="Basic and acidic residues" evidence="1">
    <location>
        <begin position="171"/>
        <end position="195"/>
    </location>
</feature>
<evidence type="ECO:0000256" key="1">
    <source>
        <dbReference type="SAM" id="MobiDB-lite"/>
    </source>
</evidence>
<dbReference type="EMBL" id="JAKLMC020000024">
    <property type="protein sequence ID" value="KAK5950719.1"/>
    <property type="molecule type" value="Genomic_DNA"/>
</dbReference>
<organism evidence="2 3">
    <name type="scientific">Knufia fluminis</name>
    <dbReference type="NCBI Taxonomy" id="191047"/>
    <lineage>
        <taxon>Eukaryota</taxon>
        <taxon>Fungi</taxon>
        <taxon>Dikarya</taxon>
        <taxon>Ascomycota</taxon>
        <taxon>Pezizomycotina</taxon>
        <taxon>Eurotiomycetes</taxon>
        <taxon>Chaetothyriomycetidae</taxon>
        <taxon>Chaetothyriales</taxon>
        <taxon>Trichomeriaceae</taxon>
        <taxon>Knufia</taxon>
    </lineage>
</organism>
<feature type="region of interest" description="Disordered" evidence="1">
    <location>
        <begin position="1"/>
        <end position="30"/>
    </location>
</feature>
<dbReference type="AlphaFoldDB" id="A0AAN8I3U8"/>
<evidence type="ECO:0000313" key="3">
    <source>
        <dbReference type="Proteomes" id="UP001316803"/>
    </source>
</evidence>